<keyword evidence="3 8" id="KW-0479">Metal-binding</keyword>
<feature type="binding site" evidence="8">
    <location>
        <position position="94"/>
    </location>
    <ligand>
        <name>GTP</name>
        <dbReference type="ChEBI" id="CHEBI:37565"/>
    </ligand>
</feature>
<dbReference type="AlphaFoldDB" id="A0A3D8GSI9"/>
<evidence type="ECO:0000256" key="8">
    <source>
        <dbReference type="HAMAP-Rule" id="MF_00316"/>
    </source>
</evidence>
<dbReference type="InterPro" id="IPR025877">
    <property type="entry name" value="MobA-like_NTP_Trfase"/>
</dbReference>
<comment type="caution">
    <text evidence="10">The sequence shown here is derived from an EMBL/GenBank/DDBJ whole genome shotgun (WGS) entry which is preliminary data.</text>
</comment>
<evidence type="ECO:0000256" key="2">
    <source>
        <dbReference type="ARBA" id="ARBA00022679"/>
    </source>
</evidence>
<comment type="domain">
    <text evidence="8">The N-terminal domain determines nucleotide recognition and specific binding, while the C-terminal domain determines the specific binding to the target protein.</text>
</comment>
<evidence type="ECO:0000313" key="10">
    <source>
        <dbReference type="EMBL" id="RDU37425.1"/>
    </source>
</evidence>
<evidence type="ECO:0000313" key="11">
    <source>
        <dbReference type="Proteomes" id="UP000257144"/>
    </source>
</evidence>
<dbReference type="GO" id="GO:0005737">
    <property type="term" value="C:cytoplasm"/>
    <property type="evidence" value="ECO:0007669"/>
    <property type="project" value="UniProtKB-SubCell"/>
</dbReference>
<evidence type="ECO:0000256" key="5">
    <source>
        <dbReference type="ARBA" id="ARBA00022842"/>
    </source>
</evidence>
<comment type="caution">
    <text evidence="8">Lacks conserved residue(s) required for the propagation of feature annotation.</text>
</comment>
<keyword evidence="11" id="KW-1185">Reference proteome</keyword>
<name>A0A3D8GSI9_9BACI</name>
<dbReference type="GO" id="GO:0046872">
    <property type="term" value="F:metal ion binding"/>
    <property type="evidence" value="ECO:0007669"/>
    <property type="project" value="UniProtKB-KW"/>
</dbReference>
<keyword evidence="7 8" id="KW-0501">Molybdenum cofactor biosynthesis</keyword>
<comment type="catalytic activity">
    <reaction evidence="8">
        <text>Mo-molybdopterin + GTP + H(+) = Mo-molybdopterin guanine dinucleotide + diphosphate</text>
        <dbReference type="Rhea" id="RHEA:34243"/>
        <dbReference type="ChEBI" id="CHEBI:15378"/>
        <dbReference type="ChEBI" id="CHEBI:33019"/>
        <dbReference type="ChEBI" id="CHEBI:37565"/>
        <dbReference type="ChEBI" id="CHEBI:71302"/>
        <dbReference type="ChEBI" id="CHEBI:71310"/>
        <dbReference type="EC" id="2.7.7.77"/>
    </reaction>
</comment>
<feature type="binding site" evidence="8">
    <location>
        <position position="94"/>
    </location>
    <ligand>
        <name>Mg(2+)</name>
        <dbReference type="ChEBI" id="CHEBI:18420"/>
    </ligand>
</feature>
<dbReference type="GO" id="GO:0061603">
    <property type="term" value="F:molybdenum cofactor guanylyltransferase activity"/>
    <property type="evidence" value="ECO:0007669"/>
    <property type="project" value="UniProtKB-EC"/>
</dbReference>
<dbReference type="EMBL" id="QNQT01000002">
    <property type="protein sequence ID" value="RDU37425.1"/>
    <property type="molecule type" value="Genomic_DNA"/>
</dbReference>
<reference evidence="10 11" key="1">
    <citation type="submission" date="2018-07" db="EMBL/GenBank/DDBJ databases">
        <title>Bacillus sp. YLB-04 draft genome sequence.</title>
        <authorList>
            <person name="Yu L."/>
            <person name="Tang X."/>
        </authorList>
    </citation>
    <scope>NUCLEOTIDE SEQUENCE [LARGE SCALE GENOMIC DNA]</scope>
    <source>
        <strain evidence="10 11">YLB-04</strain>
    </source>
</reference>
<comment type="similarity">
    <text evidence="8">Belongs to the MobA family.</text>
</comment>
<dbReference type="Pfam" id="PF12804">
    <property type="entry name" value="NTP_transf_3"/>
    <property type="match status" value="1"/>
</dbReference>
<dbReference type="InterPro" id="IPR013482">
    <property type="entry name" value="Molybde_CF_guanTrfase"/>
</dbReference>
<evidence type="ECO:0000256" key="7">
    <source>
        <dbReference type="ARBA" id="ARBA00023150"/>
    </source>
</evidence>
<dbReference type="Proteomes" id="UP000257144">
    <property type="component" value="Unassembled WGS sequence"/>
</dbReference>
<dbReference type="InterPro" id="IPR029044">
    <property type="entry name" value="Nucleotide-diphossugar_trans"/>
</dbReference>
<dbReference type="HAMAP" id="MF_00316">
    <property type="entry name" value="MobA"/>
    <property type="match status" value="1"/>
</dbReference>
<keyword evidence="4 8" id="KW-0547">Nucleotide-binding</keyword>
<dbReference type="PANTHER" id="PTHR19136:SF81">
    <property type="entry name" value="MOLYBDENUM COFACTOR GUANYLYLTRANSFERASE"/>
    <property type="match status" value="1"/>
</dbReference>
<protein>
    <recommendedName>
        <fullName evidence="8">Probable molybdenum cofactor guanylyltransferase</fullName>
        <shortName evidence="8">MoCo guanylyltransferase</shortName>
        <ecNumber evidence="8">2.7.7.77</ecNumber>
    </recommendedName>
    <alternativeName>
        <fullName evidence="8">GTP:molybdopterin guanylyltransferase</fullName>
    </alternativeName>
    <alternativeName>
        <fullName evidence="8">Mo-MPT guanylyltransferase</fullName>
    </alternativeName>
    <alternativeName>
        <fullName evidence="8">Molybdopterin guanylyltransferase</fullName>
    </alternativeName>
    <alternativeName>
        <fullName evidence="8">Molybdopterin-guanine dinucleotide synthase</fullName>
        <shortName evidence="8">MGD synthase</shortName>
    </alternativeName>
</protein>
<evidence type="ECO:0000256" key="3">
    <source>
        <dbReference type="ARBA" id="ARBA00022723"/>
    </source>
</evidence>
<keyword evidence="10" id="KW-0548">Nucleotidyltransferase</keyword>
<evidence type="ECO:0000256" key="6">
    <source>
        <dbReference type="ARBA" id="ARBA00023134"/>
    </source>
</evidence>
<evidence type="ECO:0000256" key="4">
    <source>
        <dbReference type="ARBA" id="ARBA00022741"/>
    </source>
</evidence>
<evidence type="ECO:0000256" key="1">
    <source>
        <dbReference type="ARBA" id="ARBA00022490"/>
    </source>
</evidence>
<comment type="function">
    <text evidence="8">Transfers a GMP moiety from GTP to Mo-molybdopterin (Mo-MPT) cofactor (Moco or molybdenum cofactor) to form Mo-molybdopterin guanine dinucleotide (Mo-MGD) cofactor.</text>
</comment>
<dbReference type="RefSeq" id="WP_115451099.1">
    <property type="nucleotide sequence ID" value="NZ_QNQT01000002.1"/>
</dbReference>
<evidence type="ECO:0000259" key="9">
    <source>
        <dbReference type="Pfam" id="PF12804"/>
    </source>
</evidence>
<dbReference type="CDD" id="cd02503">
    <property type="entry name" value="MobA"/>
    <property type="match status" value="1"/>
</dbReference>
<dbReference type="EC" id="2.7.7.77" evidence="8"/>
<keyword evidence="2 8" id="KW-0808">Transferase</keyword>
<feature type="binding site" evidence="8">
    <location>
        <position position="65"/>
    </location>
    <ligand>
        <name>GTP</name>
        <dbReference type="ChEBI" id="CHEBI:37565"/>
    </ligand>
</feature>
<comment type="cofactor">
    <cofactor evidence="8">
        <name>Mg(2+)</name>
        <dbReference type="ChEBI" id="CHEBI:18420"/>
    </cofactor>
</comment>
<dbReference type="GO" id="GO:0005525">
    <property type="term" value="F:GTP binding"/>
    <property type="evidence" value="ECO:0007669"/>
    <property type="project" value="UniProtKB-UniRule"/>
</dbReference>
<dbReference type="SUPFAM" id="SSF53448">
    <property type="entry name" value="Nucleotide-diphospho-sugar transferases"/>
    <property type="match status" value="1"/>
</dbReference>
<dbReference type="Gene3D" id="3.90.550.10">
    <property type="entry name" value="Spore Coat Polysaccharide Biosynthesis Protein SpsA, Chain A"/>
    <property type="match status" value="1"/>
</dbReference>
<gene>
    <name evidence="8" type="primary">mobA</name>
    <name evidence="10" type="ORF">DRW41_06150</name>
</gene>
<proteinExistence type="inferred from homology"/>
<keyword evidence="6 8" id="KW-0342">GTP-binding</keyword>
<accession>A0A3D8GSI9</accession>
<dbReference type="GO" id="GO:0006777">
    <property type="term" value="P:Mo-molybdopterin cofactor biosynthetic process"/>
    <property type="evidence" value="ECO:0007669"/>
    <property type="project" value="UniProtKB-KW"/>
</dbReference>
<keyword evidence="5 8" id="KW-0460">Magnesium</keyword>
<dbReference type="PANTHER" id="PTHR19136">
    <property type="entry name" value="MOLYBDENUM COFACTOR GUANYLYLTRANSFERASE"/>
    <property type="match status" value="1"/>
</dbReference>
<keyword evidence="1 8" id="KW-0963">Cytoplasm</keyword>
<feature type="domain" description="MobA-like NTP transferase" evidence="9">
    <location>
        <begin position="5"/>
        <end position="149"/>
    </location>
</feature>
<sequence length="201" mass="22376">MKAAAILLSGGKSSRMGTNKALLKINEKTNIERIRDELLKLFDEVILVTNEPEEYDFLNLKTVADEYPGKGPLAGIHAGLKASSFDANLVVACDMPFVSAELAENMVKNLGHHDAVVPVIGGRQHPLFAVYQKSITEAVEACIQKDSLRLKHLFETLDVLFLTEQDLETYSHGSLERIFFNMNKPEEYELAVLQANEEASR</sequence>
<feature type="binding site" evidence="8">
    <location>
        <begin position="8"/>
        <end position="10"/>
    </location>
    <ligand>
        <name>GTP</name>
        <dbReference type="ChEBI" id="CHEBI:37565"/>
    </ligand>
</feature>
<feature type="binding site" evidence="8">
    <location>
        <position position="20"/>
    </location>
    <ligand>
        <name>GTP</name>
        <dbReference type="ChEBI" id="CHEBI:37565"/>
    </ligand>
</feature>
<dbReference type="OrthoDB" id="9788394at2"/>
<organism evidence="10 11">
    <name type="scientific">Neobacillus piezotolerans</name>
    <dbReference type="NCBI Taxonomy" id="2259171"/>
    <lineage>
        <taxon>Bacteria</taxon>
        <taxon>Bacillati</taxon>
        <taxon>Bacillota</taxon>
        <taxon>Bacilli</taxon>
        <taxon>Bacillales</taxon>
        <taxon>Bacillaceae</taxon>
        <taxon>Neobacillus</taxon>
    </lineage>
</organism>
<comment type="subcellular location">
    <subcellularLocation>
        <location evidence="8">Cytoplasm</location>
    </subcellularLocation>
</comment>